<accession>A0ABM8FUC2</accession>
<evidence type="ECO:0000313" key="3">
    <source>
        <dbReference type="Proteomes" id="UP001321543"/>
    </source>
</evidence>
<dbReference type="Proteomes" id="UP001321543">
    <property type="component" value="Chromosome"/>
</dbReference>
<feature type="transmembrane region" description="Helical" evidence="1">
    <location>
        <begin position="6"/>
        <end position="27"/>
    </location>
</feature>
<keyword evidence="3" id="KW-1185">Reference proteome</keyword>
<dbReference type="EMBL" id="AP027728">
    <property type="protein sequence ID" value="BDZ39206.1"/>
    <property type="molecule type" value="Genomic_DNA"/>
</dbReference>
<reference evidence="3" key="1">
    <citation type="journal article" date="2019" name="Int. J. Syst. Evol. Microbiol.">
        <title>The Global Catalogue of Microorganisms (GCM) 10K type strain sequencing project: providing services to taxonomists for standard genome sequencing and annotation.</title>
        <authorList>
            <consortium name="The Broad Institute Genomics Platform"/>
            <consortium name="The Broad Institute Genome Sequencing Center for Infectious Disease"/>
            <person name="Wu L."/>
            <person name="Ma J."/>
        </authorList>
    </citation>
    <scope>NUCLEOTIDE SEQUENCE [LARGE SCALE GENOMIC DNA]</scope>
    <source>
        <strain evidence="3">NBRC 106310</strain>
    </source>
</reference>
<protein>
    <recommendedName>
        <fullName evidence="4">Response regulator</fullName>
    </recommendedName>
</protein>
<keyword evidence="1" id="KW-1133">Transmembrane helix</keyword>
<organism evidence="2 3">
    <name type="scientific">Microbacterium suwonense</name>
    <dbReference type="NCBI Taxonomy" id="683047"/>
    <lineage>
        <taxon>Bacteria</taxon>
        <taxon>Bacillati</taxon>
        <taxon>Actinomycetota</taxon>
        <taxon>Actinomycetes</taxon>
        <taxon>Micrococcales</taxon>
        <taxon>Microbacteriaceae</taxon>
        <taxon>Microbacterium</taxon>
    </lineage>
</organism>
<proteinExistence type="predicted"/>
<keyword evidence="1" id="KW-0812">Transmembrane</keyword>
<gene>
    <name evidence="2" type="ORF">GCM10025863_18200</name>
</gene>
<keyword evidence="1" id="KW-0472">Membrane</keyword>
<sequence>MSVEVITMLGVGVSILLAIGSVGGWMIHRMDIVSSRLESRLGSRIDRVESKLGSRIDRVESQLGSRIDRVQEELVEVKVAVARIEGPPRHLVTAR</sequence>
<dbReference type="RefSeq" id="WP_286299182.1">
    <property type="nucleotide sequence ID" value="NZ_AP027728.1"/>
</dbReference>
<evidence type="ECO:0008006" key="4">
    <source>
        <dbReference type="Google" id="ProtNLM"/>
    </source>
</evidence>
<evidence type="ECO:0000256" key="1">
    <source>
        <dbReference type="SAM" id="Phobius"/>
    </source>
</evidence>
<name>A0ABM8FUC2_9MICO</name>
<evidence type="ECO:0000313" key="2">
    <source>
        <dbReference type="EMBL" id="BDZ39206.1"/>
    </source>
</evidence>